<dbReference type="AlphaFoldDB" id="A0A844YH82"/>
<dbReference type="EMBL" id="WTYN01000001">
    <property type="protein sequence ID" value="MXO62364.1"/>
    <property type="molecule type" value="Genomic_DNA"/>
</dbReference>
<gene>
    <name evidence="2" type="ORF">GRI48_04990</name>
</gene>
<dbReference type="Proteomes" id="UP000445582">
    <property type="component" value="Unassembled WGS sequence"/>
</dbReference>
<evidence type="ECO:0000313" key="2">
    <source>
        <dbReference type="EMBL" id="MXO62364.1"/>
    </source>
</evidence>
<proteinExistence type="predicted"/>
<accession>A0A844YH82</accession>
<organism evidence="2 3">
    <name type="scientific">Qipengyuania oceanensis</name>
    <dbReference type="NCBI Taxonomy" id="1463597"/>
    <lineage>
        <taxon>Bacteria</taxon>
        <taxon>Pseudomonadati</taxon>
        <taxon>Pseudomonadota</taxon>
        <taxon>Alphaproteobacteria</taxon>
        <taxon>Sphingomonadales</taxon>
        <taxon>Erythrobacteraceae</taxon>
        <taxon>Qipengyuania</taxon>
    </lineage>
</organism>
<comment type="caution">
    <text evidence="2">The sequence shown here is derived from an EMBL/GenBank/DDBJ whole genome shotgun (WGS) entry which is preliminary data.</text>
</comment>
<protein>
    <submittedName>
        <fullName evidence="2">Uncharacterized protein</fullName>
    </submittedName>
</protein>
<reference evidence="2 3" key="1">
    <citation type="submission" date="2019-12" db="EMBL/GenBank/DDBJ databases">
        <title>Genomic-based taxomic classification of the family Erythrobacteraceae.</title>
        <authorList>
            <person name="Xu L."/>
        </authorList>
    </citation>
    <scope>NUCLEOTIDE SEQUENCE [LARGE SCALE GENOMIC DNA]</scope>
    <source>
        <strain evidence="2 3">MCCC 1A09965</strain>
    </source>
</reference>
<evidence type="ECO:0000313" key="3">
    <source>
        <dbReference type="Proteomes" id="UP000445582"/>
    </source>
</evidence>
<feature type="compositionally biased region" description="Low complexity" evidence="1">
    <location>
        <begin position="228"/>
        <end position="239"/>
    </location>
</feature>
<keyword evidence="3" id="KW-1185">Reference proteome</keyword>
<sequence length="266" mass="27926">MVIPRVGFDGVRQTVNANLTPAQMTWNLRSALNVAALNCLDPQHAAILPNYKALLDNHASALSAANRALASEFRQKYGATYRDVQDSYMTQVYNYFALPPAQDAFCDVALSVSTELLAVEKGNLDSFSAIALPRIEGVFENFFRAYEQYRVDLAAWDSRYGPPVVTTTATGYVNPLDPAVNIPAGTTTVGTMPATQPIAGAQPVVSVPVAPSTATGTVVNTGVQQSAASSAGQAPVSGPIVRTVDPTAPQPETGAAYGPTAGPDPQ</sequence>
<name>A0A844YH82_9SPHN</name>
<evidence type="ECO:0000256" key="1">
    <source>
        <dbReference type="SAM" id="MobiDB-lite"/>
    </source>
</evidence>
<feature type="region of interest" description="Disordered" evidence="1">
    <location>
        <begin position="228"/>
        <end position="266"/>
    </location>
</feature>
<dbReference type="OrthoDB" id="7432148at2"/>